<evidence type="ECO:0000313" key="2">
    <source>
        <dbReference type="Proteomes" id="UP000258016"/>
    </source>
</evidence>
<dbReference type="Gene3D" id="3.10.450.530">
    <property type="entry name" value="Ribonuclease toxin, BrnT, of type II toxin-antitoxin system"/>
    <property type="match status" value="1"/>
</dbReference>
<sequence>MDIAFDPAKDEVNRFEHGVPLAFGKRVFDDAQLVLLPTIRLGDEEERFKAIGLVSGKLWTVIHVWRGDTCRLISVRRSNSGEQRDYDRYSGRP</sequence>
<dbReference type="GeneID" id="303486160"/>
<evidence type="ECO:0000313" key="1">
    <source>
        <dbReference type="EMBL" id="ASR51974.1"/>
    </source>
</evidence>
<accession>A0ABM6M822</accession>
<dbReference type="InterPro" id="IPR007460">
    <property type="entry name" value="BrnT_toxin"/>
</dbReference>
<organism evidence="1 2">
    <name type="scientific">Blastomonas fulva</name>
    <dbReference type="NCBI Taxonomy" id="1550728"/>
    <lineage>
        <taxon>Bacteria</taxon>
        <taxon>Pseudomonadati</taxon>
        <taxon>Pseudomonadota</taxon>
        <taxon>Alphaproteobacteria</taxon>
        <taxon>Sphingomonadales</taxon>
        <taxon>Sphingomonadaceae</taxon>
        <taxon>Blastomonas</taxon>
    </lineage>
</organism>
<reference evidence="1 2" key="1">
    <citation type="submission" date="2017-03" db="EMBL/GenBank/DDBJ databases">
        <title>Complete genome sequence of Blastomonas fulva degrading microcsystin LR.</title>
        <authorList>
            <person name="Lee H.-g."/>
            <person name="Jin L."/>
            <person name="oh H.-M."/>
        </authorList>
    </citation>
    <scope>NUCLEOTIDE SEQUENCE [LARGE SCALE GENOMIC DNA]</scope>
    <source>
        <strain evidence="1 2">T2</strain>
    </source>
</reference>
<dbReference type="Proteomes" id="UP000258016">
    <property type="component" value="Chromosome"/>
</dbReference>
<dbReference type="EMBL" id="CP020083">
    <property type="protein sequence ID" value="ASR51974.1"/>
    <property type="molecule type" value="Genomic_DNA"/>
</dbReference>
<dbReference type="InterPro" id="IPR038573">
    <property type="entry name" value="BrnT_sf"/>
</dbReference>
<dbReference type="RefSeq" id="WP_117352426.1">
    <property type="nucleotide sequence ID" value="NZ_CP020083.1"/>
</dbReference>
<evidence type="ECO:0008006" key="3">
    <source>
        <dbReference type="Google" id="ProtNLM"/>
    </source>
</evidence>
<gene>
    <name evidence="1" type="ORF">B5J99_11315</name>
</gene>
<dbReference type="Pfam" id="PF04365">
    <property type="entry name" value="BrnT_toxin"/>
    <property type="match status" value="1"/>
</dbReference>
<name>A0ABM6M822_9SPHN</name>
<protein>
    <recommendedName>
        <fullName evidence="3">BrnT family toxin</fullName>
    </recommendedName>
</protein>
<proteinExistence type="predicted"/>
<keyword evidence="2" id="KW-1185">Reference proteome</keyword>